<dbReference type="CDD" id="cd07205">
    <property type="entry name" value="Pat_PNPLA6_PNPLA7_NTE1_like"/>
    <property type="match status" value="1"/>
</dbReference>
<evidence type="ECO:0000259" key="6">
    <source>
        <dbReference type="PROSITE" id="PS51635"/>
    </source>
</evidence>
<keyword evidence="2 4" id="KW-0442">Lipid degradation</keyword>
<comment type="caution">
    <text evidence="4">Lacks conserved residue(s) required for the propagation of feature annotation.</text>
</comment>
<feature type="active site" description="Proton acceptor" evidence="4">
    <location>
        <position position="198"/>
    </location>
</feature>
<dbReference type="PANTHER" id="PTHR14226:SF76">
    <property type="entry name" value="NTE FAMILY PROTEIN RSSA"/>
    <property type="match status" value="1"/>
</dbReference>
<dbReference type="GO" id="GO:0016042">
    <property type="term" value="P:lipid catabolic process"/>
    <property type="evidence" value="ECO:0007669"/>
    <property type="project" value="UniProtKB-UniRule"/>
</dbReference>
<keyword evidence="1 4" id="KW-0378">Hydrolase</keyword>
<accession>A0AA41USB9</accession>
<evidence type="ECO:0000313" key="8">
    <source>
        <dbReference type="Proteomes" id="UP001165427"/>
    </source>
</evidence>
<dbReference type="Pfam" id="PF01734">
    <property type="entry name" value="Patatin"/>
    <property type="match status" value="1"/>
</dbReference>
<dbReference type="InterPro" id="IPR002641">
    <property type="entry name" value="PNPLA_dom"/>
</dbReference>
<dbReference type="AlphaFoldDB" id="A0AA41USB9"/>
<evidence type="ECO:0000256" key="3">
    <source>
        <dbReference type="ARBA" id="ARBA00023098"/>
    </source>
</evidence>
<evidence type="ECO:0000313" key="7">
    <source>
        <dbReference type="EMBL" id="MCJ8503128.1"/>
    </source>
</evidence>
<evidence type="ECO:0000256" key="2">
    <source>
        <dbReference type="ARBA" id="ARBA00022963"/>
    </source>
</evidence>
<evidence type="ECO:0000256" key="1">
    <source>
        <dbReference type="ARBA" id="ARBA00022801"/>
    </source>
</evidence>
<feature type="short sequence motif" description="GXSXG" evidence="4">
    <location>
        <begin position="66"/>
        <end position="70"/>
    </location>
</feature>
<protein>
    <submittedName>
        <fullName evidence="7">Patatin-like phospholipase family protein</fullName>
    </submittedName>
</protein>
<sequence length="304" mass="32910">MPKQRTAFRLSCILLLLPLILPGIAAAEQRPSIGLALGSGGAAGLAHIRMLQVFDELQIKPDRIAGTSIGAIIGALYAAGLDAAAIKKIFDRFAGSELDVLTQLMQPSAQLDLGDLIDIDIANGALFDSSGFLEFLAEQISARTFEELKIPLEIIATDYWTGETIVLQDGDLFTAIKASMAVPGLFTPVNQGDRLLIDGGTANPLPYDRLLEGHDIVVAVDVSGSRNRSDDKEIGWKDLVFSTFEIMQQSIIMQKLQKQRPTIYIKPDISGIRMLHFNRIETILEQSGPAADTLKAKLAQGIAK</sequence>
<comment type="caution">
    <text evidence="7">The sequence shown here is derived from an EMBL/GenBank/DDBJ whole genome shotgun (WGS) entry which is preliminary data.</text>
</comment>
<organism evidence="7 8">
    <name type="scientific">Desulfatitalea alkaliphila</name>
    <dbReference type="NCBI Taxonomy" id="2929485"/>
    <lineage>
        <taxon>Bacteria</taxon>
        <taxon>Pseudomonadati</taxon>
        <taxon>Thermodesulfobacteriota</taxon>
        <taxon>Desulfobacteria</taxon>
        <taxon>Desulfobacterales</taxon>
        <taxon>Desulfosarcinaceae</taxon>
        <taxon>Desulfatitalea</taxon>
    </lineage>
</organism>
<feature type="signal peptide" evidence="5">
    <location>
        <begin position="1"/>
        <end position="27"/>
    </location>
</feature>
<dbReference type="InterPro" id="IPR016035">
    <property type="entry name" value="Acyl_Trfase/lysoPLipase"/>
</dbReference>
<evidence type="ECO:0000256" key="4">
    <source>
        <dbReference type="PROSITE-ProRule" id="PRU01161"/>
    </source>
</evidence>
<proteinExistence type="predicted"/>
<dbReference type="PROSITE" id="PS51635">
    <property type="entry name" value="PNPLA"/>
    <property type="match status" value="1"/>
</dbReference>
<reference evidence="7" key="1">
    <citation type="submission" date="2022-04" db="EMBL/GenBank/DDBJ databases">
        <title>Desulfatitalea alkaliphila sp. nov., a novel anaerobic sulfate-reducing bacterium isolated from terrestrial mud volcano, Taman Peninsula, Russia.</title>
        <authorList>
            <person name="Khomyakova M.A."/>
            <person name="Merkel A.Y."/>
            <person name="Slobodkin A.I."/>
        </authorList>
    </citation>
    <scope>NUCLEOTIDE SEQUENCE</scope>
    <source>
        <strain evidence="7">M08but</strain>
    </source>
</reference>
<gene>
    <name evidence="7" type="ORF">MRX98_21325</name>
</gene>
<feature type="domain" description="PNPLA" evidence="6">
    <location>
        <begin position="35"/>
        <end position="211"/>
    </location>
</feature>
<dbReference type="InterPro" id="IPR050301">
    <property type="entry name" value="NTE"/>
</dbReference>
<dbReference type="RefSeq" id="WP_246915024.1">
    <property type="nucleotide sequence ID" value="NZ_JALJRB010000047.1"/>
</dbReference>
<dbReference type="Proteomes" id="UP001165427">
    <property type="component" value="Unassembled WGS sequence"/>
</dbReference>
<dbReference type="Gene3D" id="3.40.1090.10">
    <property type="entry name" value="Cytosolic phospholipase A2 catalytic domain"/>
    <property type="match status" value="2"/>
</dbReference>
<feature type="short sequence motif" description="DGA/G" evidence="4">
    <location>
        <begin position="198"/>
        <end position="200"/>
    </location>
</feature>
<keyword evidence="3 4" id="KW-0443">Lipid metabolism</keyword>
<keyword evidence="8" id="KW-1185">Reference proteome</keyword>
<dbReference type="EMBL" id="JALJRB010000047">
    <property type="protein sequence ID" value="MCJ8503128.1"/>
    <property type="molecule type" value="Genomic_DNA"/>
</dbReference>
<feature type="chain" id="PRO_5041402545" evidence="5">
    <location>
        <begin position="28"/>
        <end position="304"/>
    </location>
</feature>
<evidence type="ECO:0000256" key="5">
    <source>
        <dbReference type="SAM" id="SignalP"/>
    </source>
</evidence>
<keyword evidence="5" id="KW-0732">Signal</keyword>
<dbReference type="SUPFAM" id="SSF52151">
    <property type="entry name" value="FabD/lysophospholipase-like"/>
    <property type="match status" value="1"/>
</dbReference>
<feature type="active site" description="Nucleophile" evidence="4">
    <location>
        <position position="68"/>
    </location>
</feature>
<dbReference type="PANTHER" id="PTHR14226">
    <property type="entry name" value="NEUROPATHY TARGET ESTERASE/SWISS CHEESE D.MELANOGASTER"/>
    <property type="match status" value="1"/>
</dbReference>
<dbReference type="GO" id="GO:0016787">
    <property type="term" value="F:hydrolase activity"/>
    <property type="evidence" value="ECO:0007669"/>
    <property type="project" value="UniProtKB-UniRule"/>
</dbReference>
<name>A0AA41USB9_9BACT</name>